<dbReference type="AlphaFoldDB" id="B4GAM6"/>
<dbReference type="Pfam" id="PF15989">
    <property type="entry name" value="DUF4768"/>
    <property type="match status" value="1"/>
</dbReference>
<dbReference type="Proteomes" id="UP000008744">
    <property type="component" value="Unassembled WGS sequence"/>
</dbReference>
<feature type="compositionally biased region" description="Low complexity" evidence="1">
    <location>
        <begin position="42"/>
        <end position="60"/>
    </location>
</feature>
<dbReference type="HOGENOM" id="CLU_1671153_0_0_1"/>
<reference evidence="2 3" key="1">
    <citation type="journal article" date="2007" name="Nature">
        <title>Evolution of genes and genomes on the Drosophila phylogeny.</title>
        <authorList>
            <consortium name="Drosophila 12 Genomes Consortium"/>
            <person name="Clark A.G."/>
            <person name="Eisen M.B."/>
            <person name="Smith D.R."/>
            <person name="Bergman C.M."/>
            <person name="Oliver B."/>
            <person name="Markow T.A."/>
            <person name="Kaufman T.C."/>
            <person name="Kellis M."/>
            <person name="Gelbart W."/>
            <person name="Iyer V.N."/>
            <person name="Pollard D.A."/>
            <person name="Sackton T.B."/>
            <person name="Larracuente A.M."/>
            <person name="Singh N.D."/>
            <person name="Abad J.P."/>
            <person name="Abt D.N."/>
            <person name="Adryan B."/>
            <person name="Aguade M."/>
            <person name="Akashi H."/>
            <person name="Anderson W.W."/>
            <person name="Aquadro C.F."/>
            <person name="Ardell D.H."/>
            <person name="Arguello R."/>
            <person name="Artieri C.G."/>
            <person name="Barbash D.A."/>
            <person name="Barker D."/>
            <person name="Barsanti P."/>
            <person name="Batterham P."/>
            <person name="Batzoglou S."/>
            <person name="Begun D."/>
            <person name="Bhutkar A."/>
            <person name="Blanco E."/>
            <person name="Bosak S.A."/>
            <person name="Bradley R.K."/>
            <person name="Brand A.D."/>
            <person name="Brent M.R."/>
            <person name="Brooks A.N."/>
            <person name="Brown R.H."/>
            <person name="Butlin R.K."/>
            <person name="Caggese C."/>
            <person name="Calvi B.R."/>
            <person name="Bernardo de Carvalho A."/>
            <person name="Caspi A."/>
            <person name="Castrezana S."/>
            <person name="Celniker S.E."/>
            <person name="Chang J.L."/>
            <person name="Chapple C."/>
            <person name="Chatterji S."/>
            <person name="Chinwalla A."/>
            <person name="Civetta A."/>
            <person name="Clifton S.W."/>
            <person name="Comeron J.M."/>
            <person name="Costello J.C."/>
            <person name="Coyne J.A."/>
            <person name="Daub J."/>
            <person name="David R.G."/>
            <person name="Delcher A.L."/>
            <person name="Delehaunty K."/>
            <person name="Do C.B."/>
            <person name="Ebling H."/>
            <person name="Edwards K."/>
            <person name="Eickbush T."/>
            <person name="Evans J.D."/>
            <person name="Filipski A."/>
            <person name="Findeiss S."/>
            <person name="Freyhult E."/>
            <person name="Fulton L."/>
            <person name="Fulton R."/>
            <person name="Garcia A.C."/>
            <person name="Gardiner A."/>
            <person name="Garfield D.A."/>
            <person name="Garvin B.E."/>
            <person name="Gibson G."/>
            <person name="Gilbert D."/>
            <person name="Gnerre S."/>
            <person name="Godfrey J."/>
            <person name="Good R."/>
            <person name="Gotea V."/>
            <person name="Gravely B."/>
            <person name="Greenberg A.J."/>
            <person name="Griffiths-Jones S."/>
            <person name="Gross S."/>
            <person name="Guigo R."/>
            <person name="Gustafson E.A."/>
            <person name="Haerty W."/>
            <person name="Hahn M.W."/>
            <person name="Halligan D.L."/>
            <person name="Halpern A.L."/>
            <person name="Halter G.M."/>
            <person name="Han M.V."/>
            <person name="Heger A."/>
            <person name="Hillier L."/>
            <person name="Hinrichs A.S."/>
            <person name="Holmes I."/>
            <person name="Hoskins R.A."/>
            <person name="Hubisz M.J."/>
            <person name="Hultmark D."/>
            <person name="Huntley M.A."/>
            <person name="Jaffe D.B."/>
            <person name="Jagadeeshan S."/>
            <person name="Jeck W.R."/>
            <person name="Johnson J."/>
            <person name="Jones C.D."/>
            <person name="Jordan W.C."/>
            <person name="Karpen G.H."/>
            <person name="Kataoka E."/>
            <person name="Keightley P.D."/>
            <person name="Kheradpour P."/>
            <person name="Kirkness E.F."/>
            <person name="Koerich L.B."/>
            <person name="Kristiansen K."/>
            <person name="Kudrna D."/>
            <person name="Kulathinal R.J."/>
            <person name="Kumar S."/>
            <person name="Kwok R."/>
            <person name="Lander E."/>
            <person name="Langley C.H."/>
            <person name="Lapoint R."/>
            <person name="Lazzaro B.P."/>
            <person name="Lee S.J."/>
            <person name="Levesque L."/>
            <person name="Li R."/>
            <person name="Lin C.F."/>
            <person name="Lin M.F."/>
            <person name="Lindblad-Toh K."/>
            <person name="Llopart A."/>
            <person name="Long M."/>
            <person name="Low L."/>
            <person name="Lozovsky E."/>
            <person name="Lu J."/>
            <person name="Luo M."/>
            <person name="Machado C.A."/>
            <person name="Makalowski W."/>
            <person name="Marzo M."/>
            <person name="Matsuda M."/>
            <person name="Matzkin L."/>
            <person name="McAllister B."/>
            <person name="McBride C.S."/>
            <person name="McKernan B."/>
            <person name="McKernan K."/>
            <person name="Mendez-Lago M."/>
            <person name="Minx P."/>
            <person name="Mollenhauer M.U."/>
            <person name="Montooth K."/>
            <person name="Mount S.M."/>
            <person name="Mu X."/>
            <person name="Myers E."/>
            <person name="Negre B."/>
            <person name="Newfeld S."/>
            <person name="Nielsen R."/>
            <person name="Noor M.A."/>
            <person name="O'Grady P."/>
            <person name="Pachter L."/>
            <person name="Papaceit M."/>
            <person name="Parisi M.J."/>
            <person name="Parisi M."/>
            <person name="Parts L."/>
            <person name="Pedersen J.S."/>
            <person name="Pesole G."/>
            <person name="Phillippy A.M."/>
            <person name="Ponting C.P."/>
            <person name="Pop M."/>
            <person name="Porcelli D."/>
            <person name="Powell J.R."/>
            <person name="Prohaska S."/>
            <person name="Pruitt K."/>
            <person name="Puig M."/>
            <person name="Quesneville H."/>
            <person name="Ram K.R."/>
            <person name="Rand D."/>
            <person name="Rasmussen M.D."/>
            <person name="Reed L.K."/>
            <person name="Reenan R."/>
            <person name="Reily A."/>
            <person name="Remington K.A."/>
            <person name="Rieger T.T."/>
            <person name="Ritchie M.G."/>
            <person name="Robin C."/>
            <person name="Rogers Y.H."/>
            <person name="Rohde C."/>
            <person name="Rozas J."/>
            <person name="Rubenfield M.J."/>
            <person name="Ruiz A."/>
            <person name="Russo S."/>
            <person name="Salzberg S.L."/>
            <person name="Sanchez-Gracia A."/>
            <person name="Saranga D.J."/>
            <person name="Sato H."/>
            <person name="Schaeffer S.W."/>
            <person name="Schatz M.C."/>
            <person name="Schlenke T."/>
            <person name="Schwartz R."/>
            <person name="Segarra C."/>
            <person name="Singh R.S."/>
            <person name="Sirot L."/>
            <person name="Sirota M."/>
            <person name="Sisneros N.B."/>
            <person name="Smith C.D."/>
            <person name="Smith T.F."/>
            <person name="Spieth J."/>
            <person name="Stage D.E."/>
            <person name="Stark A."/>
            <person name="Stephan W."/>
            <person name="Strausberg R.L."/>
            <person name="Strempel S."/>
            <person name="Sturgill D."/>
            <person name="Sutton G."/>
            <person name="Sutton G.G."/>
            <person name="Tao W."/>
            <person name="Teichmann S."/>
            <person name="Tobari Y.N."/>
            <person name="Tomimura Y."/>
            <person name="Tsolas J.M."/>
            <person name="Valente V.L."/>
            <person name="Venter E."/>
            <person name="Venter J.C."/>
            <person name="Vicario S."/>
            <person name="Vieira F.G."/>
            <person name="Vilella A.J."/>
            <person name="Villasante A."/>
            <person name="Walenz B."/>
            <person name="Wang J."/>
            <person name="Wasserman M."/>
            <person name="Watts T."/>
            <person name="Wilson D."/>
            <person name="Wilson R.K."/>
            <person name="Wing R.A."/>
            <person name="Wolfner M.F."/>
            <person name="Wong A."/>
            <person name="Wong G.K."/>
            <person name="Wu C.I."/>
            <person name="Wu G."/>
            <person name="Yamamoto D."/>
            <person name="Yang H.P."/>
            <person name="Yang S.P."/>
            <person name="Yorke J.A."/>
            <person name="Yoshida K."/>
            <person name="Zdobnov E."/>
            <person name="Zhang P."/>
            <person name="Zhang Y."/>
            <person name="Zimin A.V."/>
            <person name="Baldwin J."/>
            <person name="Abdouelleil A."/>
            <person name="Abdulkadir J."/>
            <person name="Abebe A."/>
            <person name="Abera B."/>
            <person name="Abreu J."/>
            <person name="Acer S.C."/>
            <person name="Aftuck L."/>
            <person name="Alexander A."/>
            <person name="An P."/>
            <person name="Anderson E."/>
            <person name="Anderson S."/>
            <person name="Arachi H."/>
            <person name="Azer M."/>
            <person name="Bachantsang P."/>
            <person name="Barry A."/>
            <person name="Bayul T."/>
            <person name="Berlin A."/>
            <person name="Bessette D."/>
            <person name="Bloom T."/>
            <person name="Blye J."/>
            <person name="Boguslavskiy L."/>
            <person name="Bonnet C."/>
            <person name="Boukhgalter B."/>
            <person name="Bourzgui I."/>
            <person name="Brown A."/>
            <person name="Cahill P."/>
            <person name="Channer S."/>
            <person name="Cheshatsang Y."/>
            <person name="Chuda L."/>
            <person name="Citroen M."/>
            <person name="Collymore A."/>
            <person name="Cooke P."/>
            <person name="Costello M."/>
            <person name="D'Aco K."/>
            <person name="Daza R."/>
            <person name="De Haan G."/>
            <person name="DeGray S."/>
            <person name="DeMaso C."/>
            <person name="Dhargay N."/>
            <person name="Dooley K."/>
            <person name="Dooley E."/>
            <person name="Doricent M."/>
            <person name="Dorje P."/>
            <person name="Dorjee K."/>
            <person name="Dupes A."/>
            <person name="Elong R."/>
            <person name="Falk J."/>
            <person name="Farina A."/>
            <person name="Faro S."/>
            <person name="Ferguson D."/>
            <person name="Fisher S."/>
            <person name="Foley C.D."/>
            <person name="Franke A."/>
            <person name="Friedrich D."/>
            <person name="Gadbois L."/>
            <person name="Gearin G."/>
            <person name="Gearin C.R."/>
            <person name="Giannoukos G."/>
            <person name="Goode T."/>
            <person name="Graham J."/>
            <person name="Grandbois E."/>
            <person name="Grewal S."/>
            <person name="Gyaltsen K."/>
            <person name="Hafez N."/>
            <person name="Hagos B."/>
            <person name="Hall J."/>
            <person name="Henson C."/>
            <person name="Hollinger A."/>
            <person name="Honan T."/>
            <person name="Huard M.D."/>
            <person name="Hughes L."/>
            <person name="Hurhula B."/>
            <person name="Husby M.E."/>
            <person name="Kamat A."/>
            <person name="Kanga B."/>
            <person name="Kashin S."/>
            <person name="Khazanovich D."/>
            <person name="Kisner P."/>
            <person name="Lance K."/>
            <person name="Lara M."/>
            <person name="Lee W."/>
            <person name="Lennon N."/>
            <person name="Letendre F."/>
            <person name="LeVine R."/>
            <person name="Lipovsky A."/>
            <person name="Liu X."/>
            <person name="Liu J."/>
            <person name="Liu S."/>
            <person name="Lokyitsang T."/>
            <person name="Lokyitsang Y."/>
            <person name="Lubonja R."/>
            <person name="Lui A."/>
            <person name="MacDonald P."/>
            <person name="Magnisalis V."/>
            <person name="Maru K."/>
            <person name="Matthews C."/>
            <person name="McCusker W."/>
            <person name="McDonough S."/>
            <person name="Mehta T."/>
            <person name="Meldrim J."/>
            <person name="Meneus L."/>
            <person name="Mihai O."/>
            <person name="Mihalev A."/>
            <person name="Mihova T."/>
            <person name="Mittelman R."/>
            <person name="Mlenga V."/>
            <person name="Montmayeur A."/>
            <person name="Mulrain L."/>
            <person name="Navidi A."/>
            <person name="Naylor J."/>
            <person name="Negash T."/>
            <person name="Nguyen T."/>
            <person name="Nguyen N."/>
            <person name="Nicol R."/>
            <person name="Norbu C."/>
            <person name="Norbu N."/>
            <person name="Novod N."/>
            <person name="O'Neill B."/>
            <person name="Osman S."/>
            <person name="Markiewicz E."/>
            <person name="Oyono O.L."/>
            <person name="Patti C."/>
            <person name="Phunkhang P."/>
            <person name="Pierre F."/>
            <person name="Priest M."/>
            <person name="Raghuraman S."/>
            <person name="Rege F."/>
            <person name="Reyes R."/>
            <person name="Rise C."/>
            <person name="Rogov P."/>
            <person name="Ross K."/>
            <person name="Ryan E."/>
            <person name="Settipalli S."/>
            <person name="Shea T."/>
            <person name="Sherpa N."/>
            <person name="Shi L."/>
            <person name="Shih D."/>
            <person name="Sparrow T."/>
            <person name="Spaulding J."/>
            <person name="Stalker J."/>
            <person name="Stange-Thomann N."/>
            <person name="Stavropoulos S."/>
            <person name="Stone C."/>
            <person name="Strader C."/>
            <person name="Tesfaye S."/>
            <person name="Thomson T."/>
            <person name="Thoulutsang Y."/>
            <person name="Thoulutsang D."/>
            <person name="Topham K."/>
            <person name="Topping I."/>
            <person name="Tsamla T."/>
            <person name="Vassiliev H."/>
            <person name="Vo A."/>
            <person name="Wangchuk T."/>
            <person name="Wangdi T."/>
            <person name="Weiand M."/>
            <person name="Wilkinson J."/>
            <person name="Wilson A."/>
            <person name="Yadav S."/>
            <person name="Young G."/>
            <person name="Yu Q."/>
            <person name="Zembek L."/>
            <person name="Zhong D."/>
            <person name="Zimmer A."/>
            <person name="Zwirko Z."/>
            <person name="Jaffe D.B."/>
            <person name="Alvarez P."/>
            <person name="Brockman W."/>
            <person name="Butler J."/>
            <person name="Chin C."/>
            <person name="Gnerre S."/>
            <person name="Grabherr M."/>
            <person name="Kleber M."/>
            <person name="Mauceli E."/>
            <person name="MacCallum I."/>
        </authorList>
    </citation>
    <scope>NUCLEOTIDE SEQUENCE [LARGE SCALE GENOMIC DNA]</scope>
    <source>
        <strain evidence="3">MSH-3 / Tucson 14011-0111.49</strain>
    </source>
</reference>
<feature type="region of interest" description="Disordered" evidence="1">
    <location>
        <begin position="23"/>
        <end position="60"/>
    </location>
</feature>
<sequence length="158" mass="18451">MQFQLPCSDAKSISIVPNYQEIAGKNSSRNSTHNALDQKTNSTSRRPPSSSDARSATAPAPVVSIKRIKRARTDLPKYTFTFDQAHLPCDYDVSGSYKFMDDFPKYCRDSYEQRFMSEAEYRMYMLYQTEGFFFGQYHERMIRFEKDVHTFDYTDTGF</sequence>
<name>B4GAM6_DROPE</name>
<dbReference type="OrthoDB" id="7820651at2759"/>
<dbReference type="EMBL" id="CH479181">
    <property type="protein sequence ID" value="EDW31978.1"/>
    <property type="molecule type" value="Genomic_DNA"/>
</dbReference>
<dbReference type="OMA" id="DSYQQRF"/>
<dbReference type="eggNOG" id="KOG2499">
    <property type="taxonomic scope" value="Eukaryota"/>
</dbReference>
<dbReference type="KEGG" id="dpe:6590501"/>
<evidence type="ECO:0000313" key="3">
    <source>
        <dbReference type="Proteomes" id="UP000008744"/>
    </source>
</evidence>
<proteinExistence type="predicted"/>
<evidence type="ECO:0000256" key="1">
    <source>
        <dbReference type="SAM" id="MobiDB-lite"/>
    </source>
</evidence>
<organism evidence="3">
    <name type="scientific">Drosophila persimilis</name>
    <name type="common">Fruit fly</name>
    <dbReference type="NCBI Taxonomy" id="7234"/>
    <lineage>
        <taxon>Eukaryota</taxon>
        <taxon>Metazoa</taxon>
        <taxon>Ecdysozoa</taxon>
        <taxon>Arthropoda</taxon>
        <taxon>Hexapoda</taxon>
        <taxon>Insecta</taxon>
        <taxon>Pterygota</taxon>
        <taxon>Neoptera</taxon>
        <taxon>Endopterygota</taxon>
        <taxon>Diptera</taxon>
        <taxon>Brachycera</taxon>
        <taxon>Muscomorpha</taxon>
        <taxon>Ephydroidea</taxon>
        <taxon>Drosophilidae</taxon>
        <taxon>Drosophila</taxon>
        <taxon>Sophophora</taxon>
    </lineage>
</organism>
<evidence type="ECO:0000313" key="2">
    <source>
        <dbReference type="EMBL" id="EDW31978.1"/>
    </source>
</evidence>
<keyword evidence="3" id="KW-1185">Reference proteome</keyword>
<feature type="compositionally biased region" description="Polar residues" evidence="1">
    <location>
        <begin position="25"/>
        <end position="41"/>
    </location>
</feature>
<protein>
    <submittedName>
        <fullName evidence="2">GL10683</fullName>
    </submittedName>
</protein>
<gene>
    <name evidence="2" type="primary">Dper\GL10683</name>
    <name evidence="2" type="ORF">Dper_GL10683</name>
</gene>
<accession>B4GAM6</accession>
<dbReference type="PhylomeDB" id="B4GAM6"/>
<dbReference type="InterPro" id="IPR031931">
    <property type="entry name" value="DUF4768"/>
</dbReference>